<accession>A0A848KCP7</accession>
<dbReference type="NCBIfam" id="TIGR00996">
    <property type="entry name" value="Mtu_fam_mce"/>
    <property type="match status" value="1"/>
</dbReference>
<dbReference type="InterPro" id="IPR005693">
    <property type="entry name" value="Mce"/>
</dbReference>
<dbReference type="PANTHER" id="PTHR33371">
    <property type="entry name" value="INTERMEMBRANE PHOSPHOLIPID TRANSPORT SYSTEM BINDING PROTEIN MLAD-RELATED"/>
    <property type="match status" value="1"/>
</dbReference>
<feature type="domain" description="Mce/MlaD" evidence="3">
    <location>
        <begin position="42"/>
        <end position="115"/>
    </location>
</feature>
<dbReference type="AlphaFoldDB" id="A0A848KCP7"/>
<evidence type="ECO:0000313" key="5">
    <source>
        <dbReference type="Proteomes" id="UP000535543"/>
    </source>
</evidence>
<name>A0A848KCP7_9NOCA</name>
<dbReference type="EMBL" id="VCQU01000001">
    <property type="protein sequence ID" value="NMN93827.1"/>
    <property type="molecule type" value="Genomic_DNA"/>
</dbReference>
<evidence type="ECO:0000256" key="1">
    <source>
        <dbReference type="SAM" id="MobiDB-lite"/>
    </source>
</evidence>
<dbReference type="Proteomes" id="UP000535543">
    <property type="component" value="Unassembled WGS sequence"/>
</dbReference>
<organism evidence="4 5">
    <name type="scientific">Antrihabitans stalactiti</name>
    <dbReference type="NCBI Taxonomy" id="2584121"/>
    <lineage>
        <taxon>Bacteria</taxon>
        <taxon>Bacillati</taxon>
        <taxon>Actinomycetota</taxon>
        <taxon>Actinomycetes</taxon>
        <taxon>Mycobacteriales</taxon>
        <taxon>Nocardiaceae</taxon>
        <taxon>Antrihabitans</taxon>
    </lineage>
</organism>
<reference evidence="4 5" key="2">
    <citation type="submission" date="2020-06" db="EMBL/GenBank/DDBJ databases">
        <title>Antribacter stalactiti gen. nov., sp. nov., a new member of the family Nacardiaceae isolated from a cave.</title>
        <authorList>
            <person name="Kim I.S."/>
        </authorList>
    </citation>
    <scope>NUCLEOTIDE SEQUENCE [LARGE SCALE GENOMIC DNA]</scope>
    <source>
        <strain evidence="4 5">YC2-7</strain>
    </source>
</reference>
<dbReference type="InterPro" id="IPR003399">
    <property type="entry name" value="Mce/MlaD"/>
</dbReference>
<keyword evidence="2" id="KW-0812">Transmembrane</keyword>
<comment type="caution">
    <text evidence="4">The sequence shown here is derived from an EMBL/GenBank/DDBJ whole genome shotgun (WGS) entry which is preliminary data.</text>
</comment>
<dbReference type="PANTHER" id="PTHR33371:SF16">
    <property type="entry name" value="MCE-FAMILY PROTEIN MCE3F"/>
    <property type="match status" value="1"/>
</dbReference>
<evidence type="ECO:0000256" key="2">
    <source>
        <dbReference type="SAM" id="Phobius"/>
    </source>
</evidence>
<keyword evidence="2" id="KW-1133">Transmembrane helix</keyword>
<feature type="transmembrane region" description="Helical" evidence="2">
    <location>
        <begin position="12"/>
        <end position="30"/>
    </location>
</feature>
<keyword evidence="5" id="KW-1185">Reference proteome</keyword>
<dbReference type="Pfam" id="PF02470">
    <property type="entry name" value="MlaD"/>
    <property type="match status" value="1"/>
</dbReference>
<dbReference type="GO" id="GO:0005576">
    <property type="term" value="C:extracellular region"/>
    <property type="evidence" value="ECO:0007669"/>
    <property type="project" value="TreeGrafter"/>
</dbReference>
<evidence type="ECO:0000313" key="4">
    <source>
        <dbReference type="EMBL" id="NMN93827.1"/>
    </source>
</evidence>
<gene>
    <name evidence="4" type="ORF">FGL95_02075</name>
</gene>
<evidence type="ECO:0000259" key="3">
    <source>
        <dbReference type="Pfam" id="PF02470"/>
    </source>
</evidence>
<proteinExistence type="predicted"/>
<protein>
    <submittedName>
        <fullName evidence="4">MCE family protein</fullName>
    </submittedName>
</protein>
<dbReference type="InterPro" id="IPR052336">
    <property type="entry name" value="MlaD_Phospholipid_Transporter"/>
</dbReference>
<feature type="region of interest" description="Disordered" evidence="1">
    <location>
        <begin position="380"/>
        <end position="403"/>
    </location>
</feature>
<dbReference type="RefSeq" id="WP_169584515.1">
    <property type="nucleotide sequence ID" value="NZ_VCQU01000001.1"/>
</dbReference>
<keyword evidence="2" id="KW-0472">Membrane</keyword>
<sequence>MLLSKFVRYQLIAFSIITVVSVGWIVGQYLRVPAMVGLGRSTVELVLPSGAGLYEKSNVTYRGVHVGVVDHLRIKGDSVVVTMYLDDSVDIPKTDLAAEVHSRSAIGEQYIELLPQSDSGPYLRDGDTIVSTSIPTSTSELVSTLDTALQDVSRPDLQTLIDESGIAFRNSGNDIQKILDGLNNFLDEGQKNLAPTLSLIDNAGPLLDTQVASAGSIHAWSGYLQSITTSVAANDAGLRGLIDHGTPAAIETTDLFRRIAPTLPTTLANVNSVADVLRIYNLSLEQILVIYPRMAAAIQSVVRGSEPNMGNLDFNLGVNAPPPCTTGYIPPDQRRSGADYLPVGIDAPGYCAVPQDDPSVARGARNFPCMEVPGRRAPDVDACRDPSGYVPLGTNPPLGAGEN</sequence>
<reference evidence="4 5" key="1">
    <citation type="submission" date="2019-05" db="EMBL/GenBank/DDBJ databases">
        <authorList>
            <person name="Lee S.D."/>
        </authorList>
    </citation>
    <scope>NUCLEOTIDE SEQUENCE [LARGE SCALE GENOMIC DNA]</scope>
    <source>
        <strain evidence="4 5">YC2-7</strain>
    </source>
</reference>